<keyword evidence="1" id="KW-1133">Transmembrane helix</keyword>
<dbReference type="EMBL" id="VSSB01000002">
    <property type="protein sequence ID" value="TYL51185.1"/>
    <property type="molecule type" value="Genomic_DNA"/>
</dbReference>
<accession>A0A5S4VAU9</accession>
<comment type="caution">
    <text evidence="3">The sequence shown here is derived from an EMBL/GenBank/DDBJ whole genome shotgun (WGS) entry which is preliminary data.</text>
</comment>
<name>A0A5S4VAU9_9MICO</name>
<evidence type="ECO:0000256" key="2">
    <source>
        <dbReference type="SAM" id="SignalP"/>
    </source>
</evidence>
<gene>
    <name evidence="3" type="ORF">FYC51_18895</name>
</gene>
<proteinExistence type="predicted"/>
<dbReference type="RefSeq" id="WP_148735293.1">
    <property type="nucleotide sequence ID" value="NZ_VSSB01000002.1"/>
</dbReference>
<organism evidence="3 4">
    <name type="scientific">Agromyces mariniharenae</name>
    <dbReference type="NCBI Taxonomy" id="2604423"/>
    <lineage>
        <taxon>Bacteria</taxon>
        <taxon>Bacillati</taxon>
        <taxon>Actinomycetota</taxon>
        <taxon>Actinomycetes</taxon>
        <taxon>Micrococcales</taxon>
        <taxon>Microbacteriaceae</taxon>
        <taxon>Agromyces</taxon>
    </lineage>
</organism>
<keyword evidence="1" id="KW-0812">Transmembrane</keyword>
<feature type="chain" id="PRO_5024377170" evidence="2">
    <location>
        <begin position="29"/>
        <end position="370"/>
    </location>
</feature>
<keyword evidence="1" id="KW-0472">Membrane</keyword>
<evidence type="ECO:0000256" key="1">
    <source>
        <dbReference type="SAM" id="Phobius"/>
    </source>
</evidence>
<reference evidence="3 4" key="1">
    <citation type="submission" date="2019-08" db="EMBL/GenBank/DDBJ databases">
        <authorList>
            <person name="Hu J."/>
        </authorList>
    </citation>
    <scope>NUCLEOTIDE SEQUENCE [LARGE SCALE GENOMIC DNA]</scope>
    <source>
        <strain evidence="3 4">NEAU-184</strain>
    </source>
</reference>
<feature type="signal peptide" evidence="2">
    <location>
        <begin position="1"/>
        <end position="28"/>
    </location>
</feature>
<protein>
    <submittedName>
        <fullName evidence="3">Uncharacterized protein</fullName>
    </submittedName>
</protein>
<dbReference type="AlphaFoldDB" id="A0A5S4VAU9"/>
<feature type="transmembrane region" description="Helical" evidence="1">
    <location>
        <begin position="324"/>
        <end position="344"/>
    </location>
</feature>
<sequence length="370" mass="40260">MPTRISRLLRGLLLLSIARLLLPGTSSAAPTEVAEPTVVPRFPILRLGIAICGLIALLLSGTWLFARYDETLPTIGDPPPTGSIYLYFDRPDVTASLHVEVTSEPESHEEGDYASDSYVINVTAENFDPNDPPRFYVALGGSALPQDVFPDASDRESSANDCLTIVVSLAPEFDCVLTRGSPESAYASDELKEDLIVVSGLLQPIGVNEGLAWIDLTANADTLVGAGDTEVFQLPTVGTTYIPETVGDEMNIIIDDVGPLYVPDPITPVVEYQWLSPTDQLESLSVEPVARQPLTWVENYRTMLTASGMITDTRDQRDADRSGFFWGVLAGILGGFVVPVIGLWRETIAAFWRWQTSRRTALRTSQEGSA</sequence>
<keyword evidence="2" id="KW-0732">Signal</keyword>
<keyword evidence="4" id="KW-1185">Reference proteome</keyword>
<feature type="transmembrane region" description="Helical" evidence="1">
    <location>
        <begin position="44"/>
        <end position="66"/>
    </location>
</feature>
<evidence type="ECO:0000313" key="3">
    <source>
        <dbReference type="EMBL" id="TYL51185.1"/>
    </source>
</evidence>
<evidence type="ECO:0000313" key="4">
    <source>
        <dbReference type="Proteomes" id="UP000325243"/>
    </source>
</evidence>
<dbReference type="Proteomes" id="UP000325243">
    <property type="component" value="Unassembled WGS sequence"/>
</dbReference>